<keyword evidence="3" id="KW-1185">Reference proteome</keyword>
<accession>A0ABN8YVK0</accession>
<organism evidence="2 3">
    <name type="scientific">Rangifer tarandus platyrhynchus</name>
    <name type="common">Svalbard reindeer</name>
    <dbReference type="NCBI Taxonomy" id="3082113"/>
    <lineage>
        <taxon>Eukaryota</taxon>
        <taxon>Metazoa</taxon>
        <taxon>Chordata</taxon>
        <taxon>Craniata</taxon>
        <taxon>Vertebrata</taxon>
        <taxon>Euteleostomi</taxon>
        <taxon>Mammalia</taxon>
        <taxon>Eutheria</taxon>
        <taxon>Laurasiatheria</taxon>
        <taxon>Artiodactyla</taxon>
        <taxon>Ruminantia</taxon>
        <taxon>Pecora</taxon>
        <taxon>Cervidae</taxon>
        <taxon>Odocoileinae</taxon>
        <taxon>Rangifer</taxon>
    </lineage>
</organism>
<sequence length="153" mass="17280">MVPSTSGPLTGTLNHRTLNHGTLNHRTPNHGALNHRTRNHRDLNHRTIKGIPEISRKILKPNSGYIPKSRAMQILFNIVRGVRWKSLMREELVSAKSKEVEEEGTALSRMQDEDAAQLRNHQLRGEKQGRRVYDDVKVSSGNDQCEVGATDQS</sequence>
<dbReference type="EMBL" id="OX459959">
    <property type="protein sequence ID" value="CAI9164463.1"/>
    <property type="molecule type" value="Genomic_DNA"/>
</dbReference>
<feature type="compositionally biased region" description="Polar residues" evidence="1">
    <location>
        <begin position="1"/>
        <end position="26"/>
    </location>
</feature>
<dbReference type="Proteomes" id="UP001176941">
    <property type="component" value="Chromosome 23"/>
</dbReference>
<protein>
    <submittedName>
        <fullName evidence="2">Uncharacterized protein</fullName>
    </submittedName>
</protein>
<evidence type="ECO:0000256" key="1">
    <source>
        <dbReference type="SAM" id="MobiDB-lite"/>
    </source>
</evidence>
<name>A0ABN8YVK0_RANTA</name>
<feature type="region of interest" description="Disordered" evidence="1">
    <location>
        <begin position="1"/>
        <end position="36"/>
    </location>
</feature>
<feature type="region of interest" description="Disordered" evidence="1">
    <location>
        <begin position="119"/>
        <end position="153"/>
    </location>
</feature>
<evidence type="ECO:0000313" key="3">
    <source>
        <dbReference type="Proteomes" id="UP001176941"/>
    </source>
</evidence>
<evidence type="ECO:0000313" key="2">
    <source>
        <dbReference type="EMBL" id="CAI9164463.1"/>
    </source>
</evidence>
<proteinExistence type="predicted"/>
<feature type="region of interest" description="Disordered" evidence="1">
    <location>
        <begin position="94"/>
        <end position="113"/>
    </location>
</feature>
<gene>
    <name evidence="2" type="ORF">MRATA1EN1_LOCUS13425</name>
</gene>
<feature type="compositionally biased region" description="Basic and acidic residues" evidence="1">
    <location>
        <begin position="123"/>
        <end position="137"/>
    </location>
</feature>
<reference evidence="2" key="1">
    <citation type="submission" date="2023-04" db="EMBL/GenBank/DDBJ databases">
        <authorList>
            <consortium name="ELIXIR-Norway"/>
        </authorList>
    </citation>
    <scope>NUCLEOTIDE SEQUENCE [LARGE SCALE GENOMIC DNA]</scope>
</reference>